<dbReference type="AlphaFoldDB" id="A0A5M4FDM4"/>
<dbReference type="Pfam" id="PF14339">
    <property type="entry name" value="DUF4394"/>
    <property type="match status" value="1"/>
</dbReference>
<evidence type="ECO:0000259" key="3">
    <source>
        <dbReference type="Pfam" id="PF14339"/>
    </source>
</evidence>
<feature type="compositionally biased region" description="Basic and acidic residues" evidence="1">
    <location>
        <begin position="1"/>
        <end position="10"/>
    </location>
</feature>
<protein>
    <submittedName>
        <fullName evidence="4">DUF4394 domain-containing protein</fullName>
    </submittedName>
</protein>
<keyword evidence="5" id="KW-1185">Reference proteome</keyword>
<keyword evidence="2" id="KW-1133">Transmembrane helix</keyword>
<evidence type="ECO:0000313" key="4">
    <source>
        <dbReference type="EMBL" id="KAA1397352.1"/>
    </source>
</evidence>
<feature type="transmembrane region" description="Helical" evidence="2">
    <location>
        <begin position="87"/>
        <end position="106"/>
    </location>
</feature>
<dbReference type="Proteomes" id="UP000380867">
    <property type="component" value="Unassembled WGS sequence"/>
</dbReference>
<name>A0A5M4FDM4_9ACTN</name>
<accession>A0A5M4FDM4</accession>
<evidence type="ECO:0000256" key="2">
    <source>
        <dbReference type="SAM" id="Phobius"/>
    </source>
</evidence>
<sequence length="370" mass="37885">MREHPCRGGERQLLAPDPRRDVSPTVVAGGRSLEVVLWHRTSVSGPRRRKSAAASTRTVRGRYPLTRPAMVPARTTEEPMRQRTRTAIALGAVAALGLGTTAALVGSASADTVPRTALGLSSNGKTLKTFSLTTGAQVKALGGVTGLTGDTRLIGIDQRPSNHTFYGVGNAGGIYTISPSTGAAVKVSQLSEALNGTHFGVDFNPVADRLRIVSNTGQSLRHDVSMATPTTAVDGALNYPVGNPPTPGPTATGITGAAYTNNDAFSVTTTGTTLFDLDTTLDRVAQQVPANSGTLVVSGPFGGGVGPISGFDIVSSVSSNGTATGNAGFATLRPTNGGLGGLYRVDLLSGDVTKVANFTHDVADLAIPQP</sequence>
<feature type="domain" description="DUF4394" evidence="3">
    <location>
        <begin position="127"/>
        <end position="366"/>
    </location>
</feature>
<gene>
    <name evidence="4" type="ORF">ESP70_008160</name>
</gene>
<keyword evidence="2" id="KW-0472">Membrane</keyword>
<organism evidence="4 5">
    <name type="scientific">Aeromicrobium ginsengisoli</name>
    <dbReference type="NCBI Taxonomy" id="363867"/>
    <lineage>
        <taxon>Bacteria</taxon>
        <taxon>Bacillati</taxon>
        <taxon>Actinomycetota</taxon>
        <taxon>Actinomycetes</taxon>
        <taxon>Propionibacteriales</taxon>
        <taxon>Nocardioidaceae</taxon>
        <taxon>Aeromicrobium</taxon>
    </lineage>
</organism>
<comment type="caution">
    <text evidence="4">The sequence shown here is derived from an EMBL/GenBank/DDBJ whole genome shotgun (WGS) entry which is preliminary data.</text>
</comment>
<dbReference type="OrthoDB" id="531718at2"/>
<evidence type="ECO:0000256" key="1">
    <source>
        <dbReference type="SAM" id="MobiDB-lite"/>
    </source>
</evidence>
<reference evidence="4" key="1">
    <citation type="submission" date="2019-09" db="EMBL/GenBank/DDBJ databases">
        <authorList>
            <person name="Li J."/>
        </authorList>
    </citation>
    <scope>NUCLEOTIDE SEQUENCE [LARGE SCALE GENOMIC DNA]</scope>
    <source>
        <strain evidence="4">JCM 14732</strain>
    </source>
</reference>
<proteinExistence type="predicted"/>
<dbReference type="InterPro" id="IPR025507">
    <property type="entry name" value="DUF4394"/>
</dbReference>
<feature type="region of interest" description="Disordered" evidence="1">
    <location>
        <begin position="1"/>
        <end position="23"/>
    </location>
</feature>
<keyword evidence="2" id="KW-0812">Transmembrane</keyword>
<dbReference type="SUPFAM" id="SSF101908">
    <property type="entry name" value="Putative isomerase YbhE"/>
    <property type="match status" value="1"/>
</dbReference>
<evidence type="ECO:0000313" key="5">
    <source>
        <dbReference type="Proteomes" id="UP000380867"/>
    </source>
</evidence>
<dbReference type="EMBL" id="SDPQ02000002">
    <property type="protein sequence ID" value="KAA1397352.1"/>
    <property type="molecule type" value="Genomic_DNA"/>
</dbReference>